<sequence length="470" mass="53810">MLNSLNSIRIREEFENYLNKIFLKNLTLILIFGAPLLLFYLYSDLIVRQNYPGVITRIIPLTIVITLLIVHLTNKHKNFWLKKYLYISIYFALQFMMYAKCLIHLHDEGLAPSVTGAILVIFLVSLDVKENDKLAAVIFGFPILIFTLFLIFINQPSKEEFIVLADVYPIIVLGYIINRIQFRLRFKLFKSNKLLAAEQEKTKTLYAESLLINGELKKRANESMLIKEEIEEKNKELNKMNESKDKFLGIIAHDLKNPISNIWGLSQLLITDKSLDEETKQKCIETINISIKNTHSLLDNLLDWARAQSNSIVFIPKFHNAYEIVESILDVVQYMADKKSISIENNISQSLKIFADQNMLETIIRNLISNAIKYTKINGRIVISANQVQNENKEFVEIRVIDNGIGMSQNQLSELFTISKNISTKGTENEEGTGLGLLLCKEFMDEHNGEIHVKSSLSAGSCFTCLFPSL</sequence>
<evidence type="ECO:0000256" key="1">
    <source>
        <dbReference type="ARBA" id="ARBA00000085"/>
    </source>
</evidence>
<feature type="domain" description="Histidine kinase" evidence="8">
    <location>
        <begin position="250"/>
        <end position="470"/>
    </location>
</feature>
<evidence type="ECO:0000259" key="8">
    <source>
        <dbReference type="PROSITE" id="PS50109"/>
    </source>
</evidence>
<keyword evidence="4" id="KW-0808">Transferase</keyword>
<dbReference type="Gene3D" id="1.10.287.130">
    <property type="match status" value="1"/>
</dbReference>
<evidence type="ECO:0000256" key="4">
    <source>
        <dbReference type="ARBA" id="ARBA00022679"/>
    </source>
</evidence>
<keyword evidence="7" id="KW-0812">Transmembrane</keyword>
<name>A0A4R2GK03_9BACT</name>
<gene>
    <name evidence="9" type="ORF">EV194_10372</name>
</gene>
<keyword evidence="3" id="KW-0597">Phosphoprotein</keyword>
<evidence type="ECO:0000256" key="6">
    <source>
        <dbReference type="ARBA" id="ARBA00023012"/>
    </source>
</evidence>
<dbReference type="SMART" id="SM00388">
    <property type="entry name" value="HisKA"/>
    <property type="match status" value="1"/>
</dbReference>
<dbReference type="SUPFAM" id="SSF55874">
    <property type="entry name" value="ATPase domain of HSP90 chaperone/DNA topoisomerase II/histidine kinase"/>
    <property type="match status" value="1"/>
</dbReference>
<keyword evidence="5 9" id="KW-0418">Kinase</keyword>
<dbReference type="InterPro" id="IPR050736">
    <property type="entry name" value="Sensor_HK_Regulatory"/>
</dbReference>
<feature type="transmembrane region" description="Helical" evidence="7">
    <location>
        <begin position="21"/>
        <end position="42"/>
    </location>
</feature>
<dbReference type="InterPro" id="IPR005467">
    <property type="entry name" value="His_kinase_dom"/>
</dbReference>
<evidence type="ECO:0000313" key="9">
    <source>
        <dbReference type="EMBL" id="TCO09161.1"/>
    </source>
</evidence>
<comment type="catalytic activity">
    <reaction evidence="1">
        <text>ATP + protein L-histidine = ADP + protein N-phospho-L-histidine.</text>
        <dbReference type="EC" id="2.7.13.3"/>
    </reaction>
</comment>
<dbReference type="Gene3D" id="3.30.565.10">
    <property type="entry name" value="Histidine kinase-like ATPase, C-terminal domain"/>
    <property type="match status" value="1"/>
</dbReference>
<dbReference type="PANTHER" id="PTHR43711">
    <property type="entry name" value="TWO-COMPONENT HISTIDINE KINASE"/>
    <property type="match status" value="1"/>
</dbReference>
<dbReference type="AlphaFoldDB" id="A0A4R2GK03"/>
<feature type="transmembrane region" description="Helical" evidence="7">
    <location>
        <begin position="84"/>
        <end position="105"/>
    </location>
</feature>
<dbReference type="InterPro" id="IPR003661">
    <property type="entry name" value="HisK_dim/P_dom"/>
</dbReference>
<evidence type="ECO:0000256" key="5">
    <source>
        <dbReference type="ARBA" id="ARBA00022777"/>
    </source>
</evidence>
<keyword evidence="7" id="KW-0472">Membrane</keyword>
<dbReference type="EMBL" id="SLWK01000003">
    <property type="protein sequence ID" value="TCO09161.1"/>
    <property type="molecule type" value="Genomic_DNA"/>
</dbReference>
<dbReference type="CDD" id="cd00082">
    <property type="entry name" value="HisKA"/>
    <property type="match status" value="1"/>
</dbReference>
<organism evidence="9 10">
    <name type="scientific">Natronoflexus pectinivorans</name>
    <dbReference type="NCBI Taxonomy" id="682526"/>
    <lineage>
        <taxon>Bacteria</taxon>
        <taxon>Pseudomonadati</taxon>
        <taxon>Bacteroidota</taxon>
        <taxon>Bacteroidia</taxon>
        <taxon>Marinilabiliales</taxon>
        <taxon>Marinilabiliaceae</taxon>
        <taxon>Natronoflexus</taxon>
    </lineage>
</organism>
<evidence type="ECO:0000256" key="2">
    <source>
        <dbReference type="ARBA" id="ARBA00012438"/>
    </source>
</evidence>
<feature type="transmembrane region" description="Helical" evidence="7">
    <location>
        <begin position="161"/>
        <end position="178"/>
    </location>
</feature>
<dbReference type="PROSITE" id="PS50109">
    <property type="entry name" value="HIS_KIN"/>
    <property type="match status" value="1"/>
</dbReference>
<feature type="transmembrane region" description="Helical" evidence="7">
    <location>
        <begin position="135"/>
        <end position="155"/>
    </location>
</feature>
<feature type="transmembrane region" description="Helical" evidence="7">
    <location>
        <begin position="54"/>
        <end position="72"/>
    </location>
</feature>
<dbReference type="Pfam" id="PF00512">
    <property type="entry name" value="HisKA"/>
    <property type="match status" value="1"/>
</dbReference>
<dbReference type="InterPro" id="IPR003594">
    <property type="entry name" value="HATPase_dom"/>
</dbReference>
<dbReference type="PANTHER" id="PTHR43711:SF26">
    <property type="entry name" value="SENSOR HISTIDINE KINASE RCSC"/>
    <property type="match status" value="1"/>
</dbReference>
<protein>
    <recommendedName>
        <fullName evidence="2">histidine kinase</fullName>
        <ecNumber evidence="2">2.7.13.3</ecNumber>
    </recommendedName>
</protein>
<dbReference type="PRINTS" id="PR00344">
    <property type="entry name" value="BCTRLSENSOR"/>
</dbReference>
<accession>A0A4R2GK03</accession>
<evidence type="ECO:0000256" key="3">
    <source>
        <dbReference type="ARBA" id="ARBA00022553"/>
    </source>
</evidence>
<dbReference type="Proteomes" id="UP000295221">
    <property type="component" value="Unassembled WGS sequence"/>
</dbReference>
<dbReference type="OrthoDB" id="1112780at2"/>
<dbReference type="Pfam" id="PF02518">
    <property type="entry name" value="HATPase_c"/>
    <property type="match status" value="1"/>
</dbReference>
<reference evidence="9 10" key="1">
    <citation type="submission" date="2019-03" db="EMBL/GenBank/DDBJ databases">
        <title>Genomic Encyclopedia of Type Strains, Phase IV (KMG-IV): sequencing the most valuable type-strain genomes for metagenomic binning, comparative biology and taxonomic classification.</title>
        <authorList>
            <person name="Goeker M."/>
        </authorList>
    </citation>
    <scope>NUCLEOTIDE SEQUENCE [LARGE SCALE GENOMIC DNA]</scope>
    <source>
        <strain evidence="9 10">DSM 24179</strain>
    </source>
</reference>
<dbReference type="InterPro" id="IPR036890">
    <property type="entry name" value="HATPase_C_sf"/>
</dbReference>
<evidence type="ECO:0000256" key="7">
    <source>
        <dbReference type="SAM" id="Phobius"/>
    </source>
</evidence>
<dbReference type="SMART" id="SM00387">
    <property type="entry name" value="HATPase_c"/>
    <property type="match status" value="1"/>
</dbReference>
<proteinExistence type="predicted"/>
<keyword evidence="6" id="KW-0902">Two-component regulatory system</keyword>
<comment type="caution">
    <text evidence="9">The sequence shown here is derived from an EMBL/GenBank/DDBJ whole genome shotgun (WGS) entry which is preliminary data.</text>
</comment>
<keyword evidence="7" id="KW-1133">Transmembrane helix</keyword>
<dbReference type="InterPro" id="IPR036097">
    <property type="entry name" value="HisK_dim/P_sf"/>
</dbReference>
<dbReference type="EC" id="2.7.13.3" evidence="2"/>
<evidence type="ECO:0000313" key="10">
    <source>
        <dbReference type="Proteomes" id="UP000295221"/>
    </source>
</evidence>
<dbReference type="InterPro" id="IPR004358">
    <property type="entry name" value="Sig_transdc_His_kin-like_C"/>
</dbReference>
<dbReference type="SUPFAM" id="SSF47384">
    <property type="entry name" value="Homodimeric domain of signal transducing histidine kinase"/>
    <property type="match status" value="1"/>
</dbReference>
<keyword evidence="10" id="KW-1185">Reference proteome</keyword>
<dbReference type="GO" id="GO:0000155">
    <property type="term" value="F:phosphorelay sensor kinase activity"/>
    <property type="evidence" value="ECO:0007669"/>
    <property type="project" value="InterPro"/>
</dbReference>